<sequence length="240" mass="28075">MNKAIRIKCSQQLANYRKPTSFLIKESYPLPPYSTVIGMIHVACGFTEYHPMDISIQGKYHSAVSDMYTKYAFGIPYEEARHQDWVKNNDKKDGINIGIGYIELLSDIELVIHIKPENEADMEMIRQGVLFPQNYLSLGRHEDLLRIDEVKIVDLKQWDDDLPLEKYEAYIPRQYLNEFDLEDIGTMYKLNKTFYIDGQGLRRWDRKIQVSYTAVSKELEFDAAKEIVYIDEDNLPVFLA</sequence>
<evidence type="ECO:0000256" key="1">
    <source>
        <dbReference type="ARBA" id="ARBA00023118"/>
    </source>
</evidence>
<proteinExistence type="predicted"/>
<gene>
    <name evidence="2" type="ORF">HNR32_002183</name>
</gene>
<dbReference type="InterPro" id="IPR013337">
    <property type="entry name" value="CRISPR-assoc_prot_Cas5_Tneap"/>
</dbReference>
<evidence type="ECO:0000313" key="2">
    <source>
        <dbReference type="EMBL" id="MBB5337027.1"/>
    </source>
</evidence>
<dbReference type="NCBIfam" id="TIGR01895">
    <property type="entry name" value="cas_Cas5t"/>
    <property type="match status" value="1"/>
</dbReference>
<evidence type="ECO:0000313" key="3">
    <source>
        <dbReference type="Proteomes" id="UP000559117"/>
    </source>
</evidence>
<dbReference type="EMBL" id="JACHFH010000031">
    <property type="protein sequence ID" value="MBB5337027.1"/>
    <property type="molecule type" value="Genomic_DNA"/>
</dbReference>
<protein>
    <submittedName>
        <fullName evidence="2">CRISPR-associated protein Cas5t</fullName>
    </submittedName>
</protein>
<keyword evidence="3" id="KW-1185">Reference proteome</keyword>
<keyword evidence="1" id="KW-0051">Antiviral defense</keyword>
<dbReference type="NCBIfam" id="TIGR02593">
    <property type="entry name" value="CRISPR_cas5"/>
    <property type="match status" value="1"/>
</dbReference>
<dbReference type="InterPro" id="IPR013422">
    <property type="entry name" value="CRISPR-assoc_prot_Cas5_N"/>
</dbReference>
<dbReference type="InterPro" id="IPR021124">
    <property type="entry name" value="CRISPR-assoc_prot_Cas5"/>
</dbReference>
<reference evidence="2 3" key="1">
    <citation type="submission" date="2020-08" db="EMBL/GenBank/DDBJ databases">
        <title>Genomic Encyclopedia of Type Strains, Phase IV (KMG-IV): sequencing the most valuable type-strain genomes for metagenomic binning, comparative biology and taxonomic classification.</title>
        <authorList>
            <person name="Goeker M."/>
        </authorList>
    </citation>
    <scope>NUCLEOTIDE SEQUENCE [LARGE SCALE GENOMIC DNA]</scope>
    <source>
        <strain evidence="2 3">DSM 24661</strain>
    </source>
</reference>
<dbReference type="RefSeq" id="WP_183862507.1">
    <property type="nucleotide sequence ID" value="NZ_JACHFH010000031.1"/>
</dbReference>
<dbReference type="Proteomes" id="UP000559117">
    <property type="component" value="Unassembled WGS sequence"/>
</dbReference>
<dbReference type="Pfam" id="PF09704">
    <property type="entry name" value="Cas_Cas5d"/>
    <property type="match status" value="1"/>
</dbReference>
<comment type="caution">
    <text evidence="2">The sequence shown here is derived from an EMBL/GenBank/DDBJ whole genome shotgun (WGS) entry which is preliminary data.</text>
</comment>
<organism evidence="2 3">
    <name type="scientific">Pectinatus brassicae</name>
    <dbReference type="NCBI Taxonomy" id="862415"/>
    <lineage>
        <taxon>Bacteria</taxon>
        <taxon>Bacillati</taxon>
        <taxon>Bacillota</taxon>
        <taxon>Negativicutes</taxon>
        <taxon>Selenomonadales</taxon>
        <taxon>Selenomonadaceae</taxon>
        <taxon>Pectinatus</taxon>
    </lineage>
</organism>
<dbReference type="GO" id="GO:0043571">
    <property type="term" value="P:maintenance of CRISPR repeat elements"/>
    <property type="evidence" value="ECO:0007669"/>
    <property type="project" value="InterPro"/>
</dbReference>
<dbReference type="GO" id="GO:0051607">
    <property type="term" value="P:defense response to virus"/>
    <property type="evidence" value="ECO:0007669"/>
    <property type="project" value="UniProtKB-KW"/>
</dbReference>
<dbReference type="AlphaFoldDB" id="A0A840UMI5"/>
<name>A0A840UMI5_9FIRM</name>
<accession>A0A840UMI5</accession>